<gene>
    <name evidence="1" type="ORF">P5G51_014180</name>
</gene>
<comment type="caution">
    <text evidence="1">The sequence shown here is derived from an EMBL/GenBank/DDBJ whole genome shotgun (WGS) entry which is preliminary data.</text>
</comment>
<evidence type="ECO:0000313" key="2">
    <source>
        <dbReference type="Proteomes" id="UP001228376"/>
    </source>
</evidence>
<proteinExistence type="predicted"/>
<evidence type="ECO:0008006" key="3">
    <source>
        <dbReference type="Google" id="ProtNLM"/>
    </source>
</evidence>
<name>A0ABU5CJH5_9BACI</name>
<dbReference type="EMBL" id="JAROCA020000001">
    <property type="protein sequence ID" value="MDY0406385.1"/>
    <property type="molecule type" value="Genomic_DNA"/>
</dbReference>
<evidence type="ECO:0000313" key="1">
    <source>
        <dbReference type="EMBL" id="MDY0406385.1"/>
    </source>
</evidence>
<reference evidence="1 2" key="1">
    <citation type="submission" date="2023-10" db="EMBL/GenBank/DDBJ databases">
        <title>179-bfca-hs.</title>
        <authorList>
            <person name="Miliotis G."/>
            <person name="Sengupta P."/>
            <person name="Hameed A."/>
            <person name="Chuvochina M."/>
            <person name="Mcdonagh F."/>
            <person name="Simpson A.C."/>
            <person name="Singh N.K."/>
            <person name="Rekha P.D."/>
            <person name="Raman K."/>
            <person name="Hugenholtz P."/>
            <person name="Venkateswaran K."/>
        </authorList>
    </citation>
    <scope>NUCLEOTIDE SEQUENCE [LARGE SCALE GENOMIC DNA]</scope>
    <source>
        <strain evidence="1 2">179-BFC-A-HS</strain>
    </source>
</reference>
<sequence>MLVIVILFAVAISLFMFRCDKKYETVYSGSESNVGEANEYYWLLKSHKIPFKYQIPYSWENFYQFGYKESPIYIKVHEKDMDRARKAMMHYRIEKMKIERNIQASRNNR</sequence>
<accession>A0ABU5CJH5</accession>
<keyword evidence="2" id="KW-1185">Reference proteome</keyword>
<dbReference type="Proteomes" id="UP001228376">
    <property type="component" value="Unassembled WGS sequence"/>
</dbReference>
<protein>
    <recommendedName>
        <fullName evidence="3">DUF3139 domain-containing protein</fullName>
    </recommendedName>
</protein>
<dbReference type="RefSeq" id="WP_306066968.1">
    <property type="nucleotide sequence ID" value="NZ_JAROCA020000001.1"/>
</dbReference>
<organism evidence="1 2">
    <name type="scientific">Tigheibacillus jepli</name>
    <dbReference type="NCBI Taxonomy" id="3035914"/>
    <lineage>
        <taxon>Bacteria</taxon>
        <taxon>Bacillati</taxon>
        <taxon>Bacillota</taxon>
        <taxon>Bacilli</taxon>
        <taxon>Bacillales</taxon>
        <taxon>Bacillaceae</taxon>
        <taxon>Tigheibacillus</taxon>
    </lineage>
</organism>